<dbReference type="RefSeq" id="WP_112426947.1">
    <property type="nucleotide sequence ID" value="NZ_MCIF01000002.1"/>
</dbReference>
<evidence type="ECO:0000256" key="2">
    <source>
        <dbReference type="ARBA" id="ARBA00022692"/>
    </source>
</evidence>
<feature type="transmembrane region" description="Helical" evidence="5">
    <location>
        <begin position="301"/>
        <end position="323"/>
    </location>
</feature>
<keyword evidence="3 5" id="KW-1133">Transmembrane helix</keyword>
<keyword evidence="5" id="KW-0813">Transport</keyword>
<dbReference type="GO" id="GO:0055085">
    <property type="term" value="P:transmembrane transport"/>
    <property type="evidence" value="ECO:0007669"/>
    <property type="project" value="InterPro"/>
</dbReference>
<organism evidence="7 8">
    <name type="scientific">Thermogemmatispora tikiterensis</name>
    <dbReference type="NCBI Taxonomy" id="1825093"/>
    <lineage>
        <taxon>Bacteria</taxon>
        <taxon>Bacillati</taxon>
        <taxon>Chloroflexota</taxon>
        <taxon>Ktedonobacteria</taxon>
        <taxon>Thermogemmatisporales</taxon>
        <taxon>Thermogemmatisporaceae</taxon>
        <taxon>Thermogemmatispora</taxon>
    </lineage>
</organism>
<protein>
    <submittedName>
        <fullName evidence="7">Peptide ABC transporter permease</fullName>
    </submittedName>
</protein>
<evidence type="ECO:0000256" key="5">
    <source>
        <dbReference type="RuleBase" id="RU363032"/>
    </source>
</evidence>
<gene>
    <name evidence="7" type="ORF">A4R35_04455</name>
</gene>
<dbReference type="Proteomes" id="UP000248706">
    <property type="component" value="Unassembled WGS sequence"/>
</dbReference>
<dbReference type="SUPFAM" id="SSF161098">
    <property type="entry name" value="MetI-like"/>
    <property type="match status" value="1"/>
</dbReference>
<feature type="transmembrane region" description="Helical" evidence="5">
    <location>
        <begin position="193"/>
        <end position="214"/>
    </location>
</feature>
<dbReference type="AlphaFoldDB" id="A0A328VAR0"/>
<feature type="transmembrane region" description="Helical" evidence="5">
    <location>
        <begin position="142"/>
        <end position="163"/>
    </location>
</feature>
<keyword evidence="8" id="KW-1185">Reference proteome</keyword>
<accession>A0A328VAR0</accession>
<name>A0A328VAR0_9CHLR</name>
<evidence type="ECO:0000313" key="8">
    <source>
        <dbReference type="Proteomes" id="UP000248706"/>
    </source>
</evidence>
<dbReference type="PANTHER" id="PTHR43376">
    <property type="entry name" value="OLIGOPEPTIDE TRANSPORT SYSTEM PERMEASE PROTEIN"/>
    <property type="match status" value="1"/>
</dbReference>
<reference evidence="7 8" key="1">
    <citation type="submission" date="2016-08" db="EMBL/GenBank/DDBJ databases">
        <title>Analysis of Carbohydrate Active Enzymes in Thermogemmatispora T81 Reveals Carbohydrate Degradation Ability.</title>
        <authorList>
            <person name="Tomazini A."/>
            <person name="Lal S."/>
            <person name="Stott M."/>
            <person name="Henrissat B."/>
            <person name="Polikarpov I."/>
            <person name="Sparling R."/>
            <person name="Levin D.B."/>
        </authorList>
    </citation>
    <scope>NUCLEOTIDE SEQUENCE [LARGE SCALE GENOMIC DNA]</scope>
    <source>
        <strain evidence="7 8">T81</strain>
    </source>
</reference>
<dbReference type="CDD" id="cd06261">
    <property type="entry name" value="TM_PBP2"/>
    <property type="match status" value="1"/>
</dbReference>
<feature type="domain" description="ABC transmembrane type-1" evidence="6">
    <location>
        <begin position="103"/>
        <end position="316"/>
    </location>
</feature>
<feature type="transmembrane region" description="Helical" evidence="5">
    <location>
        <begin position="103"/>
        <end position="130"/>
    </location>
</feature>
<evidence type="ECO:0000256" key="1">
    <source>
        <dbReference type="ARBA" id="ARBA00004141"/>
    </source>
</evidence>
<comment type="similarity">
    <text evidence="5">Belongs to the binding-protein-dependent transport system permease family.</text>
</comment>
<evidence type="ECO:0000256" key="3">
    <source>
        <dbReference type="ARBA" id="ARBA00022989"/>
    </source>
</evidence>
<evidence type="ECO:0000256" key="4">
    <source>
        <dbReference type="ARBA" id="ARBA00023136"/>
    </source>
</evidence>
<feature type="transmembrane region" description="Helical" evidence="5">
    <location>
        <begin position="251"/>
        <end position="272"/>
    </location>
</feature>
<keyword evidence="2 5" id="KW-0812">Transmembrane</keyword>
<dbReference type="PANTHER" id="PTHR43376:SF1">
    <property type="entry name" value="OLIGOPEPTIDE TRANSPORT SYSTEM PERMEASE PROTEIN"/>
    <property type="match status" value="1"/>
</dbReference>
<proteinExistence type="inferred from homology"/>
<dbReference type="InterPro" id="IPR000515">
    <property type="entry name" value="MetI-like"/>
</dbReference>
<dbReference type="Gene3D" id="1.10.3720.10">
    <property type="entry name" value="MetI-like"/>
    <property type="match status" value="1"/>
</dbReference>
<evidence type="ECO:0000259" key="6">
    <source>
        <dbReference type="PROSITE" id="PS50928"/>
    </source>
</evidence>
<comment type="subcellular location">
    <subcellularLocation>
        <location evidence="5">Cell membrane</location>
        <topology evidence="5">Multi-pass membrane protein</topology>
    </subcellularLocation>
    <subcellularLocation>
        <location evidence="1">Membrane</location>
        <topology evidence="1">Multi-pass membrane protein</topology>
    </subcellularLocation>
</comment>
<comment type="caution">
    <text evidence="7">The sequence shown here is derived from an EMBL/GenBank/DDBJ whole genome shotgun (WGS) entry which is preliminary data.</text>
</comment>
<dbReference type="OrthoDB" id="9769919at2"/>
<dbReference type="GO" id="GO:0005886">
    <property type="term" value="C:plasma membrane"/>
    <property type="evidence" value="ECO:0007669"/>
    <property type="project" value="UniProtKB-SubCell"/>
</dbReference>
<dbReference type="EMBL" id="MCIF01000002">
    <property type="protein sequence ID" value="RAQ94776.1"/>
    <property type="molecule type" value="Genomic_DNA"/>
</dbReference>
<dbReference type="Pfam" id="PF00528">
    <property type="entry name" value="BPD_transp_1"/>
    <property type="match status" value="1"/>
</dbReference>
<evidence type="ECO:0000313" key="7">
    <source>
        <dbReference type="EMBL" id="RAQ94776.1"/>
    </source>
</evidence>
<keyword evidence="4 5" id="KW-0472">Membrane</keyword>
<dbReference type="PROSITE" id="PS50928">
    <property type="entry name" value="ABC_TM1"/>
    <property type="match status" value="1"/>
</dbReference>
<sequence length="333" mass="36495">MRHLLRRILFYLFAAWAAITLNFVIPRLAPGDPAAVLLGNLQSRGIHVGAAYLKAIQAELGYNTGDPLPIQYLDYLNSLLHGNLGVAVTSSFEPVTNVIGRDIFWSLGLGLVSVILSFALGCLLGIVMAWKRGSLLDTILSPLLNFLSAIPYFWMALLILYIFGFELRWFPLTGGYDELNVDPGWTLDFIASVIYHGILPALTIVIASVAGWMLTMRNSMITTLSEDYVLMAKAKGLRTSRIMFAYAARNAILPNVAGFAISLGFIVGGQLLTEMVFSYPGIGYSLLQAVQNQDYSLMQGIFLVVALGVLGANFLAELSYAFLDPRVRLERSA</sequence>
<dbReference type="InterPro" id="IPR035906">
    <property type="entry name" value="MetI-like_sf"/>
</dbReference>